<comment type="caution">
    <text evidence="2">The sequence shown here is derived from an EMBL/GenBank/DDBJ whole genome shotgun (WGS) entry which is preliminary data.</text>
</comment>
<organism evidence="2 3">
    <name type="scientific">Paracoccus alkanivorans</name>
    <dbReference type="NCBI Taxonomy" id="2116655"/>
    <lineage>
        <taxon>Bacteria</taxon>
        <taxon>Pseudomonadati</taxon>
        <taxon>Pseudomonadota</taxon>
        <taxon>Alphaproteobacteria</taxon>
        <taxon>Rhodobacterales</taxon>
        <taxon>Paracoccaceae</taxon>
        <taxon>Paracoccus</taxon>
    </lineage>
</organism>
<dbReference type="EMBL" id="QOKZ01000003">
    <property type="protein sequence ID" value="RMC35487.1"/>
    <property type="molecule type" value="Genomic_DNA"/>
</dbReference>
<reference evidence="2 3" key="1">
    <citation type="submission" date="2018-07" db="EMBL/GenBank/DDBJ databases">
        <authorList>
            <person name="Zhang Y."/>
            <person name="Wang L."/>
            <person name="Ma S."/>
        </authorList>
    </citation>
    <scope>NUCLEOTIDE SEQUENCE [LARGE SCALE GENOMIC DNA]</scope>
    <source>
        <strain evidence="2 3">4-2</strain>
    </source>
</reference>
<accession>A0A3M0MVY8</accession>
<dbReference type="Proteomes" id="UP000273516">
    <property type="component" value="Unassembled WGS sequence"/>
</dbReference>
<proteinExistence type="predicted"/>
<evidence type="ECO:0000313" key="3">
    <source>
        <dbReference type="Proteomes" id="UP000273516"/>
    </source>
</evidence>
<sequence>MPEMPALLPMRRQAATKQRRGLSIRRDKFPTWAGQKVFRIWLTRWTDGDLNARTAYAKVAIKRDPE</sequence>
<gene>
    <name evidence="2" type="ORF">C9E81_09655</name>
</gene>
<dbReference type="AlphaFoldDB" id="A0A3M0MVY8"/>
<name>A0A3M0MVY8_9RHOB</name>
<evidence type="ECO:0000256" key="1">
    <source>
        <dbReference type="SAM" id="MobiDB-lite"/>
    </source>
</evidence>
<keyword evidence="3" id="KW-1185">Reference proteome</keyword>
<evidence type="ECO:0000313" key="2">
    <source>
        <dbReference type="EMBL" id="RMC35487.1"/>
    </source>
</evidence>
<protein>
    <submittedName>
        <fullName evidence="2">Uncharacterized protein</fullName>
    </submittedName>
</protein>
<feature type="region of interest" description="Disordered" evidence="1">
    <location>
        <begin position="1"/>
        <end position="20"/>
    </location>
</feature>